<dbReference type="PANTHER" id="PTHR43047:SF72">
    <property type="entry name" value="OSMOSENSING HISTIDINE PROTEIN KINASE SLN1"/>
    <property type="match status" value="1"/>
</dbReference>
<dbReference type="SMART" id="SM00387">
    <property type="entry name" value="HATPase_c"/>
    <property type="match status" value="1"/>
</dbReference>
<name>A0ABR9UXW1_9CHRO</name>
<dbReference type="Proteomes" id="UP000651156">
    <property type="component" value="Unassembled WGS sequence"/>
</dbReference>
<dbReference type="EC" id="2.7.13.3" evidence="2"/>
<dbReference type="InterPro" id="IPR036097">
    <property type="entry name" value="HisK_dim/P_sf"/>
</dbReference>
<organism evidence="11 12">
    <name type="scientific">Gloeocapsopsis crepidinum LEGE 06123</name>
    <dbReference type="NCBI Taxonomy" id="588587"/>
    <lineage>
        <taxon>Bacteria</taxon>
        <taxon>Bacillati</taxon>
        <taxon>Cyanobacteriota</taxon>
        <taxon>Cyanophyceae</taxon>
        <taxon>Oscillatoriophycideae</taxon>
        <taxon>Chroococcales</taxon>
        <taxon>Chroococcaceae</taxon>
        <taxon>Gloeocapsopsis</taxon>
    </lineage>
</organism>
<keyword evidence="3 7" id="KW-0597">Phosphoprotein</keyword>
<dbReference type="Pfam" id="PF02518">
    <property type="entry name" value="HATPase_c"/>
    <property type="match status" value="1"/>
</dbReference>
<feature type="transmembrane region" description="Helical" evidence="8">
    <location>
        <begin position="25"/>
        <end position="44"/>
    </location>
</feature>
<dbReference type="InterPro" id="IPR003594">
    <property type="entry name" value="HATPase_dom"/>
</dbReference>
<evidence type="ECO:0000313" key="12">
    <source>
        <dbReference type="Proteomes" id="UP000651156"/>
    </source>
</evidence>
<keyword evidence="5" id="KW-0418">Kinase</keyword>
<feature type="modified residue" description="4-aspartylphosphate" evidence="7">
    <location>
        <position position="740"/>
    </location>
</feature>
<gene>
    <name evidence="11" type="ORF">IQ230_22965</name>
</gene>
<dbReference type="InterPro" id="IPR001789">
    <property type="entry name" value="Sig_transdc_resp-reg_receiver"/>
</dbReference>
<feature type="domain" description="Histidine kinase" evidence="9">
    <location>
        <begin position="442"/>
        <end position="665"/>
    </location>
</feature>
<dbReference type="Pfam" id="PF00072">
    <property type="entry name" value="Response_reg"/>
    <property type="match status" value="1"/>
</dbReference>
<dbReference type="SUPFAM" id="SSF55785">
    <property type="entry name" value="PYP-like sensor domain (PAS domain)"/>
    <property type="match status" value="1"/>
</dbReference>
<dbReference type="InterPro" id="IPR000014">
    <property type="entry name" value="PAS"/>
</dbReference>
<evidence type="ECO:0000256" key="8">
    <source>
        <dbReference type="SAM" id="Phobius"/>
    </source>
</evidence>
<dbReference type="RefSeq" id="WP_193934550.1">
    <property type="nucleotide sequence ID" value="NZ_CAWPMZ010000127.1"/>
</dbReference>
<keyword evidence="12" id="KW-1185">Reference proteome</keyword>
<dbReference type="CDD" id="cd17546">
    <property type="entry name" value="REC_hyHK_CKI1_RcsC-like"/>
    <property type="match status" value="1"/>
</dbReference>
<evidence type="ECO:0000256" key="7">
    <source>
        <dbReference type="PROSITE-ProRule" id="PRU00169"/>
    </source>
</evidence>
<dbReference type="SMART" id="SM00388">
    <property type="entry name" value="HisKA"/>
    <property type="match status" value="1"/>
</dbReference>
<dbReference type="SUPFAM" id="SSF52172">
    <property type="entry name" value="CheY-like"/>
    <property type="match status" value="1"/>
</dbReference>
<evidence type="ECO:0000313" key="11">
    <source>
        <dbReference type="EMBL" id="MBE9193158.1"/>
    </source>
</evidence>
<dbReference type="InterPro" id="IPR003661">
    <property type="entry name" value="HisK_dim/P_dom"/>
</dbReference>
<evidence type="ECO:0000256" key="2">
    <source>
        <dbReference type="ARBA" id="ARBA00012438"/>
    </source>
</evidence>
<evidence type="ECO:0000256" key="5">
    <source>
        <dbReference type="ARBA" id="ARBA00022777"/>
    </source>
</evidence>
<evidence type="ECO:0000256" key="1">
    <source>
        <dbReference type="ARBA" id="ARBA00000085"/>
    </source>
</evidence>
<dbReference type="SUPFAM" id="SSF47384">
    <property type="entry name" value="Homodimeric domain of signal transducing histidine kinase"/>
    <property type="match status" value="1"/>
</dbReference>
<reference evidence="11 12" key="1">
    <citation type="submission" date="2020-10" db="EMBL/GenBank/DDBJ databases">
        <authorList>
            <person name="Castelo-Branco R."/>
            <person name="Eusebio N."/>
            <person name="Adriana R."/>
            <person name="Vieira A."/>
            <person name="Brugerolle De Fraissinette N."/>
            <person name="Rezende De Castro R."/>
            <person name="Schneider M.P."/>
            <person name="Vasconcelos V."/>
            <person name="Leao P.N."/>
        </authorList>
    </citation>
    <scope>NUCLEOTIDE SEQUENCE [LARGE SCALE GENOMIC DNA]</scope>
    <source>
        <strain evidence="11 12">LEGE 06123</strain>
    </source>
</reference>
<dbReference type="PANTHER" id="PTHR43047">
    <property type="entry name" value="TWO-COMPONENT HISTIDINE PROTEIN KINASE"/>
    <property type="match status" value="1"/>
</dbReference>
<keyword evidence="8" id="KW-1133">Transmembrane helix</keyword>
<dbReference type="PROSITE" id="PS50109">
    <property type="entry name" value="HIS_KIN"/>
    <property type="match status" value="1"/>
</dbReference>
<dbReference type="SUPFAM" id="SSF55874">
    <property type="entry name" value="ATPase domain of HSP90 chaperone/DNA topoisomerase II/histidine kinase"/>
    <property type="match status" value="1"/>
</dbReference>
<keyword evidence="4" id="KW-0808">Transferase</keyword>
<dbReference type="Pfam" id="PF08448">
    <property type="entry name" value="PAS_4"/>
    <property type="match status" value="1"/>
</dbReference>
<dbReference type="Gene3D" id="3.30.450.20">
    <property type="entry name" value="PAS domain"/>
    <property type="match status" value="1"/>
</dbReference>
<dbReference type="InterPro" id="IPR004358">
    <property type="entry name" value="Sig_transdc_His_kin-like_C"/>
</dbReference>
<comment type="catalytic activity">
    <reaction evidence="1">
        <text>ATP + protein L-histidine = ADP + protein N-phospho-L-histidine.</text>
        <dbReference type="EC" id="2.7.13.3"/>
    </reaction>
</comment>
<evidence type="ECO:0000259" key="9">
    <source>
        <dbReference type="PROSITE" id="PS50109"/>
    </source>
</evidence>
<dbReference type="Gene3D" id="3.40.50.2300">
    <property type="match status" value="1"/>
</dbReference>
<feature type="transmembrane region" description="Helical" evidence="8">
    <location>
        <begin position="272"/>
        <end position="291"/>
    </location>
</feature>
<dbReference type="CDD" id="cd00082">
    <property type="entry name" value="HisKA"/>
    <property type="match status" value="1"/>
</dbReference>
<dbReference type="Pfam" id="PF00512">
    <property type="entry name" value="HisKA"/>
    <property type="match status" value="1"/>
</dbReference>
<accession>A0ABR9UXW1</accession>
<protein>
    <recommendedName>
        <fullName evidence="2">histidine kinase</fullName>
        <ecNumber evidence="2">2.7.13.3</ecNumber>
    </recommendedName>
</protein>
<keyword evidence="8" id="KW-0472">Membrane</keyword>
<keyword evidence="8" id="KW-0812">Transmembrane</keyword>
<dbReference type="PRINTS" id="PR00344">
    <property type="entry name" value="BCTRLSENSOR"/>
</dbReference>
<dbReference type="PROSITE" id="PS50110">
    <property type="entry name" value="RESPONSE_REGULATORY"/>
    <property type="match status" value="1"/>
</dbReference>
<dbReference type="SMART" id="SM00448">
    <property type="entry name" value="REC"/>
    <property type="match status" value="1"/>
</dbReference>
<dbReference type="InterPro" id="IPR013656">
    <property type="entry name" value="PAS_4"/>
</dbReference>
<evidence type="ECO:0000256" key="3">
    <source>
        <dbReference type="ARBA" id="ARBA00022553"/>
    </source>
</evidence>
<keyword evidence="6" id="KW-0902">Two-component regulatory system</keyword>
<dbReference type="InterPro" id="IPR045812">
    <property type="entry name" value="DAHL"/>
</dbReference>
<dbReference type="NCBIfam" id="TIGR00229">
    <property type="entry name" value="sensory_box"/>
    <property type="match status" value="1"/>
</dbReference>
<evidence type="ECO:0000259" key="10">
    <source>
        <dbReference type="PROSITE" id="PS50110"/>
    </source>
</evidence>
<dbReference type="Gene3D" id="1.10.287.130">
    <property type="match status" value="1"/>
</dbReference>
<evidence type="ECO:0000256" key="6">
    <source>
        <dbReference type="ARBA" id="ARBA00023012"/>
    </source>
</evidence>
<proteinExistence type="predicted"/>
<dbReference type="Pfam" id="PF19443">
    <property type="entry name" value="DAHL"/>
    <property type="match status" value="1"/>
</dbReference>
<dbReference type="InterPro" id="IPR005467">
    <property type="entry name" value="His_kinase_dom"/>
</dbReference>
<comment type="caution">
    <text evidence="11">The sequence shown here is derived from an EMBL/GenBank/DDBJ whole genome shotgun (WGS) entry which is preliminary data.</text>
</comment>
<dbReference type="Gene3D" id="3.30.565.10">
    <property type="entry name" value="Histidine kinase-like ATPase, C-terminal domain"/>
    <property type="match status" value="1"/>
</dbReference>
<dbReference type="InterPro" id="IPR011006">
    <property type="entry name" value="CheY-like_superfamily"/>
</dbReference>
<feature type="domain" description="Response regulatory" evidence="10">
    <location>
        <begin position="691"/>
        <end position="809"/>
    </location>
</feature>
<dbReference type="InterPro" id="IPR036890">
    <property type="entry name" value="HATPase_C_sf"/>
</dbReference>
<evidence type="ECO:0000256" key="4">
    <source>
        <dbReference type="ARBA" id="ARBA00022679"/>
    </source>
</evidence>
<dbReference type="EMBL" id="JADEWN010000079">
    <property type="protein sequence ID" value="MBE9193158.1"/>
    <property type="molecule type" value="Genomic_DNA"/>
</dbReference>
<dbReference type="InterPro" id="IPR035965">
    <property type="entry name" value="PAS-like_dom_sf"/>
</dbReference>
<dbReference type="CDD" id="cd16922">
    <property type="entry name" value="HATPase_EvgS-ArcB-TorS-like"/>
    <property type="match status" value="1"/>
</dbReference>
<sequence length="906" mass="102481">MTRVAGSRQNDRSGRSNGAGHFSRLLHWNALAWVGFAIILMVLWNKANILDIHQHSRYLTLLRQSQEVDARLNQSILEARLGQLSSYDPIVSETANLKQIQAKLQQIPSFVAPTEHAALEQLLRRQWELLHAKEALINQFNSQNAVLKNSLSYFPILVRTLAEKITIASSQSEQLNSFLQNVLLFDVLGDEDFSAQLVQQIEQLESLEAAQSNEPLKTAIAHARLILRGQPRREALIHGILIIPTRDTSEAIAQTYYQSYQRALTTIDFYRFWFFALCTVGVIAIATSIILKLRRSEQALRQSETKFRTLLSAIPDLMMRLRRDGTYLDFIPNKDFKAYANHTERDVVGKTVFEILPAKLAHQRMTYIQQALRTGELQVYDHQLVNNQEIQHLENRVVVSGKNEVLIITRDITEQKKAQEELQCAKEAAESANKAKSVFLSNMSHELRTPLNVILGFAQLLNYGDSLTAQQQQHLDAISRSGEHLLMLINDVLEMSKIEAGRITLNQSNVDLHAVIRTLQQMFQFKAESKGLQLIVEQSPELPQYVHTDVSKLRQVLVNLLGNAIKFTQTGVIVLRVQWQPDTATFHFVVSDTGVGIAPTERDRIFDPFVQTEATQQVHPLQAQDGTGLGLAISRRFVQLMGGEIWVESQVGVGSTFHFTIQAQLAESDGILIQSSQRQVIGLEPEQPTYRILIAEDKLENRQLLVELLRPIGFEVEEAINGQDAIKQWKAWSPHLICLDLRMPVLDGYQAAQQIRAQQQNNGSPTIIIAITSSAFEADRHQALAAGCDDFVRKPFRSEIIFEKIAQYLGVRYRYAAEPEPLSINATSVLKPSKMIKIDHLNHMPPTWRTQLHQAAIRVDAEAIGQLIKEIPESQADLAKALTYLVDQFQFEEIVAMTQQPFLKID</sequence>